<dbReference type="AlphaFoldDB" id="A0A9P6LDY6"/>
<evidence type="ECO:0000313" key="3">
    <source>
        <dbReference type="Proteomes" id="UP000781932"/>
    </source>
</evidence>
<evidence type="ECO:0000313" key="2">
    <source>
        <dbReference type="EMBL" id="KAF9872519.1"/>
    </source>
</evidence>
<evidence type="ECO:0000256" key="1">
    <source>
        <dbReference type="SAM" id="MobiDB-lite"/>
    </source>
</evidence>
<dbReference type="OrthoDB" id="4222821at2759"/>
<feature type="region of interest" description="Disordered" evidence="1">
    <location>
        <begin position="234"/>
        <end position="253"/>
    </location>
</feature>
<reference evidence="2" key="2">
    <citation type="submission" date="2020-11" db="EMBL/GenBank/DDBJ databases">
        <title>Whole genome sequencing of Colletotrichum sp.</title>
        <authorList>
            <person name="Li H."/>
        </authorList>
    </citation>
    <scope>NUCLEOTIDE SEQUENCE</scope>
    <source>
        <strain evidence="2">CkLH20</strain>
    </source>
</reference>
<comment type="caution">
    <text evidence="2">The sequence shown here is derived from an EMBL/GenBank/DDBJ whole genome shotgun (WGS) entry which is preliminary data.</text>
</comment>
<feature type="compositionally biased region" description="Low complexity" evidence="1">
    <location>
        <begin position="243"/>
        <end position="253"/>
    </location>
</feature>
<keyword evidence="3" id="KW-1185">Reference proteome</keyword>
<dbReference type="EMBL" id="JAATWM020000037">
    <property type="protein sequence ID" value="KAF9872519.1"/>
    <property type="molecule type" value="Genomic_DNA"/>
</dbReference>
<accession>A0A9P6LDY6</accession>
<protein>
    <submittedName>
        <fullName evidence="2">Uncharacterized protein</fullName>
    </submittedName>
</protein>
<dbReference type="Proteomes" id="UP000781932">
    <property type="component" value="Unassembled WGS sequence"/>
</dbReference>
<name>A0A9P6LDY6_9PEZI</name>
<dbReference type="RefSeq" id="XP_038741980.1">
    <property type="nucleotide sequence ID" value="XM_038892731.1"/>
</dbReference>
<proteinExistence type="predicted"/>
<reference evidence="2" key="1">
    <citation type="submission" date="2020-03" db="EMBL/GenBank/DDBJ databases">
        <authorList>
            <person name="He L."/>
        </authorList>
    </citation>
    <scope>NUCLEOTIDE SEQUENCE</scope>
    <source>
        <strain evidence="2">CkLH20</strain>
    </source>
</reference>
<sequence length="351" mass="39248">MLDMNPTAGDTSSLLWFLGNDGGQYLPPLNPHDIRTDATNDEDNLTVSDFDRHLLPEDYHDDIIESFEVSAPESSLPRRVAKDPNVGSQRVERQRQSFGENAHFCRMPRWTECDMRLCQLNLDLCKQLDRQIHPSLETTTGAQRGLTGTNGCSTFGDAFGDALNNTEKYLEILQDLLGGSPPSASSSSTKSPSIRSEDDVHIPSNLVCILGLESCYFRIVNLFNLHLANMHEQSRQGSHDPDTLSLPLSSPVTPSSPPVLPGLRLAGFLVRQAGLQAKILYQVIQHQFEMIEKFLGLPAELRVSGRRDEDDDLRGVLCEFWVTTSLMKEGRAYDEQIQAIQVLRERIVDAR</sequence>
<gene>
    <name evidence="2" type="ORF">CkaCkLH20_10016</name>
</gene>
<dbReference type="GeneID" id="62165805"/>
<organism evidence="2 3">
    <name type="scientific">Colletotrichum karsti</name>
    <dbReference type="NCBI Taxonomy" id="1095194"/>
    <lineage>
        <taxon>Eukaryota</taxon>
        <taxon>Fungi</taxon>
        <taxon>Dikarya</taxon>
        <taxon>Ascomycota</taxon>
        <taxon>Pezizomycotina</taxon>
        <taxon>Sordariomycetes</taxon>
        <taxon>Hypocreomycetidae</taxon>
        <taxon>Glomerellales</taxon>
        <taxon>Glomerellaceae</taxon>
        <taxon>Colletotrichum</taxon>
        <taxon>Colletotrichum boninense species complex</taxon>
    </lineage>
</organism>
<feature type="region of interest" description="Disordered" evidence="1">
    <location>
        <begin position="73"/>
        <end position="94"/>
    </location>
</feature>